<feature type="region of interest" description="Disordered" evidence="4">
    <location>
        <begin position="1"/>
        <end position="27"/>
    </location>
</feature>
<dbReference type="Gramene" id="OMERI07G10690.1">
    <property type="protein sequence ID" value="OMERI07G10690.1"/>
    <property type="gene ID" value="OMERI07G10690"/>
</dbReference>
<dbReference type="Proteomes" id="UP000008021">
    <property type="component" value="Chromosome 7"/>
</dbReference>
<protein>
    <recommendedName>
        <fullName evidence="5">NPH3 domain-containing protein</fullName>
    </recommendedName>
</protein>
<dbReference type="InterPro" id="IPR027356">
    <property type="entry name" value="NPH3_dom"/>
</dbReference>
<dbReference type="eggNOG" id="ENOG502QR49">
    <property type="taxonomic scope" value="Eukaryota"/>
</dbReference>
<keyword evidence="1" id="KW-0833">Ubl conjugation pathway</keyword>
<feature type="region of interest" description="Disordered" evidence="4">
    <location>
        <begin position="476"/>
        <end position="496"/>
    </location>
</feature>
<dbReference type="EnsemblPlants" id="OMERI07G10690.1">
    <property type="protein sequence ID" value="OMERI07G10690.1"/>
    <property type="gene ID" value="OMERI07G10690"/>
</dbReference>
<evidence type="ECO:0000256" key="4">
    <source>
        <dbReference type="SAM" id="MobiDB-lite"/>
    </source>
</evidence>
<evidence type="ECO:0000313" key="6">
    <source>
        <dbReference type="EnsemblPlants" id="OMERI07G10690.1"/>
    </source>
</evidence>
<dbReference type="GO" id="GO:0016567">
    <property type="term" value="P:protein ubiquitination"/>
    <property type="evidence" value="ECO:0007669"/>
    <property type="project" value="UniProtKB-UniPathway"/>
</dbReference>
<keyword evidence="3" id="KW-0175">Coiled coil</keyword>
<keyword evidence="7" id="KW-1185">Reference proteome</keyword>
<dbReference type="STRING" id="40149.A0A0E0EAZ1"/>
<evidence type="ECO:0000256" key="1">
    <source>
        <dbReference type="ARBA" id="ARBA00022786"/>
    </source>
</evidence>
<accession>A0A0E0EAZ1</accession>
<reference evidence="6" key="1">
    <citation type="submission" date="2015-04" db="UniProtKB">
        <authorList>
            <consortium name="EnsemblPlants"/>
        </authorList>
    </citation>
    <scope>IDENTIFICATION</scope>
</reference>
<dbReference type="InterPro" id="IPR043454">
    <property type="entry name" value="NPH3/RPT2-like"/>
</dbReference>
<proteinExistence type="inferred from homology"/>
<dbReference type="HOGENOM" id="CLU_005994_0_0_1"/>
<evidence type="ECO:0000256" key="2">
    <source>
        <dbReference type="PROSITE-ProRule" id="PRU00982"/>
    </source>
</evidence>
<evidence type="ECO:0000313" key="7">
    <source>
        <dbReference type="Proteomes" id="UP000008021"/>
    </source>
</evidence>
<sequence length="496" mass="51073">MKPPSPSPLHGAAAAVKQPASSPDARLTPSSVVAAAAVGMSVTPPRRSCDDAASCVVNDVDAFARTIASIRSKPAAAAASSSSDGGGGGDHLATVLAHYAARWLPDVASSPSGRFLLPPQSPTATWIRKRLLLESLVAALPPDGGDGDDGGGGVTCDFLLRLLRAGSMAGADAALLADLEARAARRLDQASLGAVMIPAFRAAAGDTPGAGATLLDVPLVLRLVRGFLREGGKAGGGGGAAAACRVARLVDAYLAEAALEAGLRPAEFEELARAVPAHARAADDGLYRAVDTYLKAHPHAGKEERRSLCRLIDARKLTAEAAAHAVQNERLPVRCVVQVLFSEHGSKLTRLAEWTTGSFRSLQSRSPADLITGANGGARCPSKREVAAQHHELRRLREDVSRLQVQCHALQAQVDRLSSERRRRPGGLFKLLFGGGGGGGGGGATGAVVVDDSDSGLDRTPLSRKKGVVVRATTAAAASTPASGTPAVARWRRSHS</sequence>
<feature type="coiled-coil region" evidence="3">
    <location>
        <begin position="386"/>
        <end position="420"/>
    </location>
</feature>
<dbReference type="PROSITE" id="PS51649">
    <property type="entry name" value="NPH3"/>
    <property type="match status" value="1"/>
</dbReference>
<dbReference type="PANTHER" id="PTHR32370">
    <property type="entry name" value="OS12G0117600 PROTEIN"/>
    <property type="match status" value="1"/>
</dbReference>
<name>A0A0E0EAZ1_9ORYZ</name>
<feature type="domain" description="NPH3" evidence="5">
    <location>
        <begin position="61"/>
        <end position="346"/>
    </location>
</feature>
<dbReference type="UniPathway" id="UPA00143"/>
<reference evidence="6" key="2">
    <citation type="submission" date="2018-05" db="EMBL/GenBank/DDBJ databases">
        <title>OmerRS3 (Oryza meridionalis Reference Sequence Version 3).</title>
        <authorList>
            <person name="Zhang J."/>
            <person name="Kudrna D."/>
            <person name="Lee S."/>
            <person name="Talag J."/>
            <person name="Welchert J."/>
            <person name="Wing R.A."/>
        </authorList>
    </citation>
    <scope>NUCLEOTIDE SEQUENCE [LARGE SCALE GENOMIC DNA]</scope>
    <source>
        <strain evidence="6">cv. OR44</strain>
    </source>
</reference>
<feature type="compositionally biased region" description="Low complexity" evidence="4">
    <location>
        <begin position="476"/>
        <end position="489"/>
    </location>
</feature>
<dbReference type="AlphaFoldDB" id="A0A0E0EAZ1"/>
<organism evidence="6">
    <name type="scientific">Oryza meridionalis</name>
    <dbReference type="NCBI Taxonomy" id="40149"/>
    <lineage>
        <taxon>Eukaryota</taxon>
        <taxon>Viridiplantae</taxon>
        <taxon>Streptophyta</taxon>
        <taxon>Embryophyta</taxon>
        <taxon>Tracheophyta</taxon>
        <taxon>Spermatophyta</taxon>
        <taxon>Magnoliopsida</taxon>
        <taxon>Liliopsida</taxon>
        <taxon>Poales</taxon>
        <taxon>Poaceae</taxon>
        <taxon>BOP clade</taxon>
        <taxon>Oryzoideae</taxon>
        <taxon>Oryzeae</taxon>
        <taxon>Oryzinae</taxon>
        <taxon>Oryza</taxon>
    </lineage>
</organism>
<comment type="similarity">
    <text evidence="2">Belongs to the NPH3 family.</text>
</comment>
<evidence type="ECO:0000259" key="5">
    <source>
        <dbReference type="PROSITE" id="PS51649"/>
    </source>
</evidence>
<evidence type="ECO:0000256" key="3">
    <source>
        <dbReference type="SAM" id="Coils"/>
    </source>
</evidence>
<dbReference type="Pfam" id="PF03000">
    <property type="entry name" value="NPH3"/>
    <property type="match status" value="1"/>
</dbReference>